<evidence type="ECO:0000259" key="3">
    <source>
        <dbReference type="Pfam" id="PF03446"/>
    </source>
</evidence>
<dbReference type="GO" id="GO:0050661">
    <property type="term" value="F:NADP binding"/>
    <property type="evidence" value="ECO:0007669"/>
    <property type="project" value="InterPro"/>
</dbReference>
<dbReference type="GO" id="GO:0016491">
    <property type="term" value="F:oxidoreductase activity"/>
    <property type="evidence" value="ECO:0007669"/>
    <property type="project" value="UniProtKB-KW"/>
</dbReference>
<dbReference type="GO" id="GO:0051287">
    <property type="term" value="F:NAD binding"/>
    <property type="evidence" value="ECO:0007669"/>
    <property type="project" value="InterPro"/>
</dbReference>
<gene>
    <name evidence="5" type="ORF">UFOPK1684_01463</name>
</gene>
<dbReference type="Pfam" id="PF03446">
    <property type="entry name" value="NAD_binding_2"/>
    <property type="match status" value="1"/>
</dbReference>
<dbReference type="PANTHER" id="PTHR43580">
    <property type="entry name" value="OXIDOREDUCTASE GLYR1-RELATED"/>
    <property type="match status" value="1"/>
</dbReference>
<dbReference type="SUPFAM" id="SSF48179">
    <property type="entry name" value="6-phosphogluconate dehydrogenase C-terminal domain-like"/>
    <property type="match status" value="1"/>
</dbReference>
<evidence type="ECO:0000256" key="2">
    <source>
        <dbReference type="ARBA" id="ARBA00023027"/>
    </source>
</evidence>
<sequence length="287" mass="29673">MGTMGSGMAANLKKAGHDVTAWNRSAKTTPVLEAAGLTVTTDLAAALAGAEVVMYCLSDDKAVDDLVFGAHKLVDHVPSGAIVVDLSTIDPATSNREREAFEAKGHEFLDAPVFGTKGEAEGAGLWIVVGGPKAVFDKVLPLLNAISATVHYMGEGGKGTAMKLVGNLLVASQLQALGEALTLAKKAGLNLSDVQGVLDVADFRTPIYYGVGRGAQAGDYTVNFALNLMLKDAKLIQDFASRLGSPVPTAATAQKYIQEAINDGHGEQNASALILAIAKEAGVDLAQ</sequence>
<dbReference type="EMBL" id="CAEZTM010000108">
    <property type="protein sequence ID" value="CAB4581777.1"/>
    <property type="molecule type" value="Genomic_DNA"/>
</dbReference>
<evidence type="ECO:0000259" key="4">
    <source>
        <dbReference type="Pfam" id="PF14833"/>
    </source>
</evidence>
<dbReference type="AlphaFoldDB" id="A0A6J6F0H6"/>
<dbReference type="InterPro" id="IPR008927">
    <property type="entry name" value="6-PGluconate_DH-like_C_sf"/>
</dbReference>
<keyword evidence="1" id="KW-0560">Oxidoreductase</keyword>
<reference evidence="5" key="1">
    <citation type="submission" date="2020-05" db="EMBL/GenBank/DDBJ databases">
        <authorList>
            <person name="Chiriac C."/>
            <person name="Salcher M."/>
            <person name="Ghai R."/>
            <person name="Kavagutti S V."/>
        </authorList>
    </citation>
    <scope>NUCLEOTIDE SEQUENCE</scope>
</reference>
<dbReference type="PANTHER" id="PTHR43580:SF2">
    <property type="entry name" value="CYTOKINE-LIKE NUCLEAR FACTOR N-PAC"/>
    <property type="match status" value="1"/>
</dbReference>
<dbReference type="InterPro" id="IPR029154">
    <property type="entry name" value="HIBADH-like_NADP-bd"/>
</dbReference>
<accession>A0A6J6F0H6</accession>
<protein>
    <submittedName>
        <fullName evidence="5">Unannotated protein</fullName>
    </submittedName>
</protein>
<feature type="domain" description="6-phosphogluconate dehydrogenase NADP-binding" evidence="3">
    <location>
        <begin position="1"/>
        <end position="154"/>
    </location>
</feature>
<dbReference type="InterPro" id="IPR006115">
    <property type="entry name" value="6PGDH_NADP-bd"/>
</dbReference>
<dbReference type="Pfam" id="PF14833">
    <property type="entry name" value="NAD_binding_11"/>
    <property type="match status" value="1"/>
</dbReference>
<proteinExistence type="predicted"/>
<organism evidence="5">
    <name type="scientific">freshwater metagenome</name>
    <dbReference type="NCBI Taxonomy" id="449393"/>
    <lineage>
        <taxon>unclassified sequences</taxon>
        <taxon>metagenomes</taxon>
        <taxon>ecological metagenomes</taxon>
    </lineage>
</organism>
<dbReference type="InterPro" id="IPR036291">
    <property type="entry name" value="NAD(P)-bd_dom_sf"/>
</dbReference>
<evidence type="ECO:0000256" key="1">
    <source>
        <dbReference type="ARBA" id="ARBA00023002"/>
    </source>
</evidence>
<dbReference type="SUPFAM" id="SSF51735">
    <property type="entry name" value="NAD(P)-binding Rossmann-fold domains"/>
    <property type="match status" value="1"/>
</dbReference>
<name>A0A6J6F0H6_9ZZZZ</name>
<dbReference type="InterPro" id="IPR013328">
    <property type="entry name" value="6PGD_dom2"/>
</dbReference>
<dbReference type="PIRSF" id="PIRSF000103">
    <property type="entry name" value="HIBADH"/>
    <property type="match status" value="1"/>
</dbReference>
<keyword evidence="2" id="KW-0520">NAD</keyword>
<dbReference type="Gene3D" id="3.40.50.720">
    <property type="entry name" value="NAD(P)-binding Rossmann-like Domain"/>
    <property type="match status" value="1"/>
</dbReference>
<feature type="domain" description="3-hydroxyisobutyrate dehydrogenase-like NAD-binding" evidence="4">
    <location>
        <begin position="157"/>
        <end position="274"/>
    </location>
</feature>
<dbReference type="InterPro" id="IPR015815">
    <property type="entry name" value="HIBADH-related"/>
</dbReference>
<dbReference type="InterPro" id="IPR051265">
    <property type="entry name" value="HIBADH-related_NP60_sf"/>
</dbReference>
<evidence type="ECO:0000313" key="5">
    <source>
        <dbReference type="EMBL" id="CAB4581777.1"/>
    </source>
</evidence>
<dbReference type="Gene3D" id="1.10.1040.10">
    <property type="entry name" value="N-(1-d-carboxylethyl)-l-norvaline Dehydrogenase, domain 2"/>
    <property type="match status" value="1"/>
</dbReference>